<dbReference type="AlphaFoldDB" id="A0AAE1BA18"/>
<keyword evidence="3" id="KW-1185">Reference proteome</keyword>
<name>A0AAE1BA18_9GAST</name>
<dbReference type="Proteomes" id="UP001283361">
    <property type="component" value="Unassembled WGS sequence"/>
</dbReference>
<evidence type="ECO:0000256" key="1">
    <source>
        <dbReference type="SAM" id="MobiDB-lite"/>
    </source>
</evidence>
<sequence>MKRVRTQVCPERDGCIPVKHHYGNSKLNYCQQCLNTNVVNVVTVDKLVKTIINDNNSCHVCGKLDIDLDVPMKNHLDSHVQAAARAVSTRNIFMNNKEAVENMCQLTYNLYKKANNHDERVAPCFKWMSERDKTTYVQQASTIVDEDTMYTDNTAFTGKVDNRPTLNIYQLGSPFHPPNVKLNHMDVEMYLSFEYLKREQRIKREGHTFFLRDIKPCMDSDWGNHSYVCHTCNVEFEITMTGDYSEEPLLVNTVVCTCSHKIDENNGSLHKSSHSEDNNTTQTGPGSQIVSDADCTDVYGLDDTTPRHYLYIKKCGYVIHKSCCKMN</sequence>
<comment type="caution">
    <text evidence="2">The sequence shown here is derived from an EMBL/GenBank/DDBJ whole genome shotgun (WGS) entry which is preliminary data.</text>
</comment>
<evidence type="ECO:0000313" key="2">
    <source>
        <dbReference type="EMBL" id="KAK3802448.1"/>
    </source>
</evidence>
<protein>
    <submittedName>
        <fullName evidence="2">Uncharacterized protein</fullName>
    </submittedName>
</protein>
<proteinExistence type="predicted"/>
<evidence type="ECO:0000313" key="3">
    <source>
        <dbReference type="Proteomes" id="UP001283361"/>
    </source>
</evidence>
<dbReference type="EMBL" id="JAWDGP010000233">
    <property type="protein sequence ID" value="KAK3802448.1"/>
    <property type="molecule type" value="Genomic_DNA"/>
</dbReference>
<accession>A0AAE1BA18</accession>
<feature type="compositionally biased region" description="Polar residues" evidence="1">
    <location>
        <begin position="278"/>
        <end position="289"/>
    </location>
</feature>
<organism evidence="2 3">
    <name type="scientific">Elysia crispata</name>
    <name type="common">lettuce slug</name>
    <dbReference type="NCBI Taxonomy" id="231223"/>
    <lineage>
        <taxon>Eukaryota</taxon>
        <taxon>Metazoa</taxon>
        <taxon>Spiralia</taxon>
        <taxon>Lophotrochozoa</taxon>
        <taxon>Mollusca</taxon>
        <taxon>Gastropoda</taxon>
        <taxon>Heterobranchia</taxon>
        <taxon>Euthyneura</taxon>
        <taxon>Panpulmonata</taxon>
        <taxon>Sacoglossa</taxon>
        <taxon>Placobranchoidea</taxon>
        <taxon>Plakobranchidae</taxon>
        <taxon>Elysia</taxon>
    </lineage>
</organism>
<gene>
    <name evidence="2" type="ORF">RRG08_018558</name>
</gene>
<reference evidence="2" key="1">
    <citation type="journal article" date="2023" name="G3 (Bethesda)">
        <title>A reference genome for the long-term kleptoplast-retaining sea slug Elysia crispata morphotype clarki.</title>
        <authorList>
            <person name="Eastman K.E."/>
            <person name="Pendleton A.L."/>
            <person name="Shaikh M.A."/>
            <person name="Suttiyut T."/>
            <person name="Ogas R."/>
            <person name="Tomko P."/>
            <person name="Gavelis G."/>
            <person name="Widhalm J.R."/>
            <person name="Wisecaver J.H."/>
        </authorList>
    </citation>
    <scope>NUCLEOTIDE SEQUENCE</scope>
    <source>
        <strain evidence="2">ECLA1</strain>
    </source>
</reference>
<feature type="region of interest" description="Disordered" evidence="1">
    <location>
        <begin position="267"/>
        <end position="289"/>
    </location>
</feature>